<comment type="caution">
    <text evidence="1">The sequence shown here is derived from an EMBL/GenBank/DDBJ whole genome shotgun (WGS) entry which is preliminary data.</text>
</comment>
<gene>
    <name evidence="1" type="ORF">ACFFPI_08475</name>
</gene>
<reference evidence="1 2" key="1">
    <citation type="submission" date="2024-09" db="EMBL/GenBank/DDBJ databases">
        <authorList>
            <person name="Sun Q."/>
            <person name="Mori K."/>
        </authorList>
    </citation>
    <scope>NUCLEOTIDE SEQUENCE [LARGE SCALE GENOMIC DNA]</scope>
    <source>
        <strain evidence="1 2">JCM 13519</strain>
    </source>
</reference>
<protein>
    <submittedName>
        <fullName evidence="1">Uncharacterized protein</fullName>
    </submittedName>
</protein>
<dbReference type="EMBL" id="JBHMBH010000019">
    <property type="protein sequence ID" value="MFB9714192.1"/>
    <property type="molecule type" value="Genomic_DNA"/>
</dbReference>
<accession>A0ABV5URN9</accession>
<proteinExistence type="predicted"/>
<dbReference type="RefSeq" id="WP_376954072.1">
    <property type="nucleotide sequence ID" value="NZ_JBHMBH010000019.1"/>
</dbReference>
<name>A0ABV5URN9_9MICC</name>
<organism evidence="1 2">
    <name type="scientific">Arthrobacter methylotrophus</name>
    <dbReference type="NCBI Taxonomy" id="121291"/>
    <lineage>
        <taxon>Bacteria</taxon>
        <taxon>Bacillati</taxon>
        <taxon>Actinomycetota</taxon>
        <taxon>Actinomycetes</taxon>
        <taxon>Micrococcales</taxon>
        <taxon>Micrococcaceae</taxon>
        <taxon>Arthrobacter</taxon>
    </lineage>
</organism>
<keyword evidence="2" id="KW-1185">Reference proteome</keyword>
<evidence type="ECO:0000313" key="1">
    <source>
        <dbReference type="EMBL" id="MFB9714192.1"/>
    </source>
</evidence>
<evidence type="ECO:0000313" key="2">
    <source>
        <dbReference type="Proteomes" id="UP001589536"/>
    </source>
</evidence>
<sequence>MVLEPLPATALTAQEARDHMSVLERLVTRAAFDKKTAVTVRCYNNEVMSREYARELFRLITSEYGVPKARFISPTLDGAAHLFDAAADAGRPEALAVFTMDDVRTGVHCKSLQQYLTTLGY</sequence>
<dbReference type="Proteomes" id="UP001589536">
    <property type="component" value="Unassembled WGS sequence"/>
</dbReference>